<comment type="subcellular location">
    <subcellularLocation>
        <location evidence="1">Membrane</location>
        <topology evidence="1">Multi-pass membrane protein</topology>
    </subcellularLocation>
</comment>
<gene>
    <name evidence="6" type="ORF">Taro_028427</name>
</gene>
<dbReference type="GO" id="GO:0045039">
    <property type="term" value="P:protein insertion into mitochondrial inner membrane"/>
    <property type="evidence" value="ECO:0007669"/>
    <property type="project" value="InterPro"/>
</dbReference>
<evidence type="ECO:0000256" key="4">
    <source>
        <dbReference type="ARBA" id="ARBA00023136"/>
    </source>
</evidence>
<evidence type="ECO:0000313" key="6">
    <source>
        <dbReference type="EMBL" id="MQL95773.1"/>
    </source>
</evidence>
<reference evidence="6" key="1">
    <citation type="submission" date="2017-07" db="EMBL/GenBank/DDBJ databases">
        <title>Taro Niue Genome Assembly and Annotation.</title>
        <authorList>
            <person name="Atibalentja N."/>
            <person name="Keating K."/>
            <person name="Fields C.J."/>
        </authorList>
    </citation>
    <scope>NUCLEOTIDE SEQUENCE</scope>
    <source>
        <strain evidence="6">Niue_2</strain>
        <tissue evidence="6">Leaf</tissue>
    </source>
</reference>
<dbReference type="OrthoDB" id="1913277at2759"/>
<evidence type="ECO:0000256" key="5">
    <source>
        <dbReference type="SAM" id="MobiDB-lite"/>
    </source>
</evidence>
<dbReference type="EMBL" id="NMUH01001832">
    <property type="protein sequence ID" value="MQL95773.1"/>
    <property type="molecule type" value="Genomic_DNA"/>
</dbReference>
<comment type="caution">
    <text evidence="6">The sequence shown here is derived from an EMBL/GenBank/DDBJ whole genome shotgun (WGS) entry which is preliminary data.</text>
</comment>
<dbReference type="GO" id="GO:0042721">
    <property type="term" value="C:TIM22 mitochondrial import inner membrane insertion complex"/>
    <property type="evidence" value="ECO:0007669"/>
    <property type="project" value="InterPro"/>
</dbReference>
<evidence type="ECO:0000256" key="3">
    <source>
        <dbReference type="ARBA" id="ARBA00022989"/>
    </source>
</evidence>
<dbReference type="PANTHER" id="PTHR14110">
    <property type="entry name" value="MITOCHONDRIAL IMPORT INNER MEMBRANE TRANSLOCASE SUBUNIT TIM22"/>
    <property type="match status" value="1"/>
</dbReference>
<dbReference type="PANTHER" id="PTHR14110:SF10">
    <property type="entry name" value="OS04G0376100 PROTEIN"/>
    <property type="match status" value="1"/>
</dbReference>
<feature type="region of interest" description="Disordered" evidence="5">
    <location>
        <begin position="1"/>
        <end position="26"/>
    </location>
</feature>
<keyword evidence="7" id="KW-1185">Reference proteome</keyword>
<evidence type="ECO:0000256" key="2">
    <source>
        <dbReference type="ARBA" id="ARBA00022692"/>
    </source>
</evidence>
<accession>A0A843VU76</accession>
<dbReference type="GO" id="GO:0008320">
    <property type="term" value="F:protein transmembrane transporter activity"/>
    <property type="evidence" value="ECO:0007669"/>
    <property type="project" value="TreeGrafter"/>
</dbReference>
<evidence type="ECO:0000256" key="1">
    <source>
        <dbReference type="ARBA" id="ARBA00004141"/>
    </source>
</evidence>
<keyword evidence="3" id="KW-1133">Transmembrane helix</keyword>
<dbReference type="Proteomes" id="UP000652761">
    <property type="component" value="Unassembled WGS sequence"/>
</dbReference>
<keyword evidence="4" id="KW-0472">Membrane</keyword>
<keyword evidence="2" id="KW-0812">Transmembrane</keyword>
<proteinExistence type="predicted"/>
<dbReference type="GO" id="GO:0030943">
    <property type="term" value="F:mitochondrion targeting sequence binding"/>
    <property type="evidence" value="ECO:0007669"/>
    <property type="project" value="TreeGrafter"/>
</dbReference>
<evidence type="ECO:0000313" key="7">
    <source>
        <dbReference type="Proteomes" id="UP000652761"/>
    </source>
</evidence>
<organism evidence="6 7">
    <name type="scientific">Colocasia esculenta</name>
    <name type="common">Wild taro</name>
    <name type="synonym">Arum esculentum</name>
    <dbReference type="NCBI Taxonomy" id="4460"/>
    <lineage>
        <taxon>Eukaryota</taxon>
        <taxon>Viridiplantae</taxon>
        <taxon>Streptophyta</taxon>
        <taxon>Embryophyta</taxon>
        <taxon>Tracheophyta</taxon>
        <taxon>Spermatophyta</taxon>
        <taxon>Magnoliopsida</taxon>
        <taxon>Liliopsida</taxon>
        <taxon>Araceae</taxon>
        <taxon>Aroideae</taxon>
        <taxon>Colocasieae</taxon>
        <taxon>Colocasia</taxon>
    </lineage>
</organism>
<sequence length="195" mass="20861">MASSERAKAAAIPPPSAAPQLQASAPDGDVDWKERILIPTLLGGVVGAGGGLLSKHRKAHGVANLCATYAANTAIVAGCYCGTREFVRKTRASEPDDLVNSMIGGFATGAVLGRLQGGQLGALRYSMTFAIAGTAFDYAALRLRPHLKIPNTNWRLPEWSPIQVLDEEALAAKRAREQQLNAQRTRLRELNKEES</sequence>
<dbReference type="AlphaFoldDB" id="A0A843VU76"/>
<dbReference type="InterPro" id="IPR039175">
    <property type="entry name" value="TIM22"/>
</dbReference>
<name>A0A843VU76_COLES</name>
<protein>
    <submittedName>
        <fullName evidence="6">Uncharacterized protein</fullName>
    </submittedName>
</protein>